<evidence type="ECO:0000256" key="1">
    <source>
        <dbReference type="SAM" id="MobiDB-lite"/>
    </source>
</evidence>
<dbReference type="AlphaFoldDB" id="A0A484KWL8"/>
<organism evidence="2 3">
    <name type="scientific">Cuscuta campestris</name>
    <dbReference type="NCBI Taxonomy" id="132261"/>
    <lineage>
        <taxon>Eukaryota</taxon>
        <taxon>Viridiplantae</taxon>
        <taxon>Streptophyta</taxon>
        <taxon>Embryophyta</taxon>
        <taxon>Tracheophyta</taxon>
        <taxon>Spermatophyta</taxon>
        <taxon>Magnoliopsida</taxon>
        <taxon>eudicotyledons</taxon>
        <taxon>Gunneridae</taxon>
        <taxon>Pentapetalae</taxon>
        <taxon>asterids</taxon>
        <taxon>lamiids</taxon>
        <taxon>Solanales</taxon>
        <taxon>Convolvulaceae</taxon>
        <taxon>Cuscuteae</taxon>
        <taxon>Cuscuta</taxon>
        <taxon>Cuscuta subgen. Grammica</taxon>
        <taxon>Cuscuta sect. Cleistogrammica</taxon>
    </lineage>
</organism>
<evidence type="ECO:0000313" key="3">
    <source>
        <dbReference type="Proteomes" id="UP000595140"/>
    </source>
</evidence>
<evidence type="ECO:0000313" key="2">
    <source>
        <dbReference type="EMBL" id="VFQ67679.1"/>
    </source>
</evidence>
<gene>
    <name evidence="2" type="ORF">CCAM_LOCUS9455</name>
</gene>
<name>A0A484KWL8_9ASTE</name>
<dbReference type="OrthoDB" id="10263264at2759"/>
<sequence>MTGTALSALGAPFSENAGGVGNSSNDSYLNSFRISAAAGRLALHVSPQEINNVVEFCQLCLALARGIDRALSSHDIPNKAFELPSLFKQVEK</sequence>
<keyword evidence="3" id="KW-1185">Reference proteome</keyword>
<dbReference type="Proteomes" id="UP000595140">
    <property type="component" value="Unassembled WGS sequence"/>
</dbReference>
<reference evidence="2 3" key="1">
    <citation type="submission" date="2018-04" db="EMBL/GenBank/DDBJ databases">
        <authorList>
            <person name="Vogel A."/>
        </authorList>
    </citation>
    <scope>NUCLEOTIDE SEQUENCE [LARGE SCALE GENOMIC DNA]</scope>
</reference>
<proteinExistence type="predicted"/>
<protein>
    <submittedName>
        <fullName evidence="2">Uncharacterized protein</fullName>
    </submittedName>
</protein>
<feature type="region of interest" description="Disordered" evidence="1">
    <location>
        <begin position="1"/>
        <end position="22"/>
    </location>
</feature>
<accession>A0A484KWL8</accession>
<dbReference type="EMBL" id="OOIL02000635">
    <property type="protein sequence ID" value="VFQ67679.1"/>
    <property type="molecule type" value="Genomic_DNA"/>
</dbReference>